<dbReference type="InterPro" id="IPR007712">
    <property type="entry name" value="RelE/ParE_toxin"/>
</dbReference>
<dbReference type="Gene3D" id="3.30.2310.20">
    <property type="entry name" value="RelE-like"/>
    <property type="match status" value="1"/>
</dbReference>
<evidence type="ECO:0000313" key="2">
    <source>
        <dbReference type="EMBL" id="GMQ29144.1"/>
    </source>
</evidence>
<accession>A0ABQ6PMF6</accession>
<dbReference type="Proteomes" id="UP001338309">
    <property type="component" value="Unassembled WGS sequence"/>
</dbReference>
<evidence type="ECO:0000256" key="1">
    <source>
        <dbReference type="ARBA" id="ARBA00022649"/>
    </source>
</evidence>
<sequence>MEVFVTPRAEKNFDSIMEYIKKNWGDNSAKEFIHKADGFFKILKVQPLIGQVETDDIRGFQLSPQTRILYRIRGSKIIILSFFDVRKNPKKKFE</sequence>
<keyword evidence="1" id="KW-1277">Toxin-antitoxin system</keyword>
<name>A0ABQ6PMF6_9BACT</name>
<proteinExistence type="predicted"/>
<dbReference type="Pfam" id="PF05016">
    <property type="entry name" value="ParE_toxin"/>
    <property type="match status" value="1"/>
</dbReference>
<reference evidence="2 3" key="1">
    <citation type="submission" date="2023-08" db="EMBL/GenBank/DDBJ databases">
        <title>Draft genome sequence of Algoriphagus confluentis.</title>
        <authorList>
            <person name="Takatani N."/>
            <person name="Hosokawa M."/>
            <person name="Sawabe T."/>
        </authorList>
    </citation>
    <scope>NUCLEOTIDE SEQUENCE [LARGE SCALE GENOMIC DNA]</scope>
    <source>
        <strain evidence="2 3">NBRC 111222</strain>
    </source>
</reference>
<comment type="caution">
    <text evidence="2">The sequence shown here is derived from an EMBL/GenBank/DDBJ whole genome shotgun (WGS) entry which is preliminary data.</text>
</comment>
<evidence type="ECO:0008006" key="4">
    <source>
        <dbReference type="Google" id="ProtNLM"/>
    </source>
</evidence>
<evidence type="ECO:0000313" key="3">
    <source>
        <dbReference type="Proteomes" id="UP001338309"/>
    </source>
</evidence>
<keyword evidence="3" id="KW-1185">Reference proteome</keyword>
<dbReference type="InterPro" id="IPR035093">
    <property type="entry name" value="RelE/ParE_toxin_dom_sf"/>
</dbReference>
<dbReference type="EMBL" id="BTPD01000005">
    <property type="protein sequence ID" value="GMQ29144.1"/>
    <property type="molecule type" value="Genomic_DNA"/>
</dbReference>
<dbReference type="RefSeq" id="WP_420915599.1">
    <property type="nucleotide sequence ID" value="NZ_BTPD01000005.1"/>
</dbReference>
<organism evidence="2 3">
    <name type="scientific">Algoriphagus confluentis</name>
    <dbReference type="NCBI Taxonomy" id="1697556"/>
    <lineage>
        <taxon>Bacteria</taxon>
        <taxon>Pseudomonadati</taxon>
        <taxon>Bacteroidota</taxon>
        <taxon>Cytophagia</taxon>
        <taxon>Cytophagales</taxon>
        <taxon>Cyclobacteriaceae</taxon>
        <taxon>Algoriphagus</taxon>
    </lineage>
</organism>
<gene>
    <name evidence="2" type="ORF">Aconfl_17870</name>
</gene>
<protein>
    <recommendedName>
        <fullName evidence="4">Type II toxin-antitoxin system RelE/ParE family toxin</fullName>
    </recommendedName>
</protein>